<accession>A0A9X3N7X3</accession>
<dbReference type="InterPro" id="IPR006311">
    <property type="entry name" value="TAT_signal"/>
</dbReference>
<dbReference type="EMBL" id="JAPDDP010000009">
    <property type="protein sequence ID" value="MDA0180054.1"/>
    <property type="molecule type" value="Genomic_DNA"/>
</dbReference>
<feature type="region of interest" description="Disordered" evidence="1">
    <location>
        <begin position="346"/>
        <end position="376"/>
    </location>
</feature>
<evidence type="ECO:0000313" key="3">
    <source>
        <dbReference type="EMBL" id="MDA0180054.1"/>
    </source>
</evidence>
<protein>
    <submittedName>
        <fullName evidence="3">Sugar phosphate isomerase/epimerase</fullName>
    </submittedName>
</protein>
<dbReference type="PROSITE" id="PS51318">
    <property type="entry name" value="TAT"/>
    <property type="match status" value="1"/>
</dbReference>
<evidence type="ECO:0000313" key="4">
    <source>
        <dbReference type="Proteomes" id="UP001147653"/>
    </source>
</evidence>
<keyword evidence="4" id="KW-1185">Reference proteome</keyword>
<comment type="caution">
    <text evidence="3">The sequence shown here is derived from an EMBL/GenBank/DDBJ whole genome shotgun (WGS) entry which is preliminary data.</text>
</comment>
<name>A0A9X3N7X3_9ACTN</name>
<dbReference type="Proteomes" id="UP001147653">
    <property type="component" value="Unassembled WGS sequence"/>
</dbReference>
<evidence type="ECO:0000259" key="2">
    <source>
        <dbReference type="Pfam" id="PF01261"/>
    </source>
</evidence>
<gene>
    <name evidence="3" type="ORF">OJ997_07085</name>
</gene>
<organism evidence="3 4">
    <name type="scientific">Solirubrobacter phytolaccae</name>
    <dbReference type="NCBI Taxonomy" id="1404360"/>
    <lineage>
        <taxon>Bacteria</taxon>
        <taxon>Bacillati</taxon>
        <taxon>Actinomycetota</taxon>
        <taxon>Thermoleophilia</taxon>
        <taxon>Solirubrobacterales</taxon>
        <taxon>Solirubrobacteraceae</taxon>
        <taxon>Solirubrobacter</taxon>
    </lineage>
</organism>
<dbReference type="Gene3D" id="3.20.20.150">
    <property type="entry name" value="Divalent-metal-dependent TIM barrel enzymes"/>
    <property type="match status" value="1"/>
</dbReference>
<reference evidence="3" key="1">
    <citation type="submission" date="2022-10" db="EMBL/GenBank/DDBJ databases">
        <title>The WGS of Solirubrobacter phytolaccae KCTC 29190.</title>
        <authorList>
            <person name="Jiang Z."/>
        </authorList>
    </citation>
    <scope>NUCLEOTIDE SEQUENCE</scope>
    <source>
        <strain evidence="3">KCTC 29190</strain>
    </source>
</reference>
<proteinExistence type="predicted"/>
<evidence type="ECO:0000256" key="1">
    <source>
        <dbReference type="SAM" id="MobiDB-lite"/>
    </source>
</evidence>
<dbReference type="InterPro" id="IPR036237">
    <property type="entry name" value="Xyl_isomerase-like_sf"/>
</dbReference>
<sequence length="431" mass="46172">MNSEELRLDRRKFLMAAAGVAGTAALGSWAPWAQSRPGGPNAPIVFKQTLAAQHFSIRDSITRVDKAVMGYLGGPNFPEDPTDLGPLVPLPGGYQAVFQFLGECGYGGFEFYQFTQAAGNPGGANPGNTLIKQWLDSAGLKSVGTHTGGLGLLNTTTGGLSTNGQTQLAIADALGHRMLGTAGDPVSGNAANTLAGWQTACENYNKLGALLMENYGIKAYLHPEQNNWDFIRDAAHPELARKHRIDFFVENTDPRYVFLEPDTFHMYNARGRFPDPVDGSLWDPVPYMTKNWKRLVGWHVKDAVRAATPVAAPGNPFEQTKVRPGFPLAGGVDVIYSTEGHIGNGAQAAAQPGTSPRAYGYDPGATAPSAQPGPDPKVWGLRRMFTDVKANRAKGFAYHIVESDSGPGPATDPGRSLRHAKYSAKLLLGQK</sequence>
<feature type="domain" description="Xylose isomerase-like TIM barrel" evidence="2">
    <location>
        <begin position="99"/>
        <end position="305"/>
    </location>
</feature>
<dbReference type="InterPro" id="IPR013022">
    <property type="entry name" value="Xyl_isomerase-like_TIM-brl"/>
</dbReference>
<dbReference type="GO" id="GO:0016853">
    <property type="term" value="F:isomerase activity"/>
    <property type="evidence" value="ECO:0007669"/>
    <property type="project" value="UniProtKB-KW"/>
</dbReference>
<keyword evidence="3" id="KW-0413">Isomerase</keyword>
<dbReference type="Pfam" id="PF01261">
    <property type="entry name" value="AP_endonuc_2"/>
    <property type="match status" value="1"/>
</dbReference>
<dbReference type="AlphaFoldDB" id="A0A9X3N7X3"/>
<dbReference type="SUPFAM" id="SSF51658">
    <property type="entry name" value="Xylose isomerase-like"/>
    <property type="match status" value="1"/>
</dbReference>